<organism evidence="1 2">
    <name type="scientific">Pedobacter hiemivivus</name>
    <dbReference type="NCBI Taxonomy" id="2530454"/>
    <lineage>
        <taxon>Bacteria</taxon>
        <taxon>Pseudomonadati</taxon>
        <taxon>Bacteroidota</taxon>
        <taxon>Sphingobacteriia</taxon>
        <taxon>Sphingobacteriales</taxon>
        <taxon>Sphingobacteriaceae</taxon>
        <taxon>Pedobacter</taxon>
    </lineage>
</organism>
<evidence type="ECO:0000313" key="2">
    <source>
        <dbReference type="Proteomes" id="UP000309594"/>
    </source>
</evidence>
<proteinExistence type="predicted"/>
<name>A0A4V5PDR0_9SPHI</name>
<gene>
    <name evidence="1" type="ORF">FBD94_19500</name>
</gene>
<dbReference type="AlphaFoldDB" id="A0A4V5PDR0"/>
<dbReference type="RefSeq" id="WP_136881434.1">
    <property type="nucleotide sequence ID" value="NZ_SWDX01000008.1"/>
</dbReference>
<dbReference type="EMBL" id="SWDX01000008">
    <property type="protein sequence ID" value="TKC58136.1"/>
    <property type="molecule type" value="Genomic_DNA"/>
</dbReference>
<dbReference type="SUPFAM" id="SSF48452">
    <property type="entry name" value="TPR-like"/>
    <property type="match status" value="1"/>
</dbReference>
<evidence type="ECO:0000313" key="1">
    <source>
        <dbReference type="EMBL" id="TKC58136.1"/>
    </source>
</evidence>
<dbReference type="Gene3D" id="1.25.40.390">
    <property type="match status" value="1"/>
</dbReference>
<dbReference type="Proteomes" id="UP000309594">
    <property type="component" value="Unassembled WGS sequence"/>
</dbReference>
<comment type="caution">
    <text evidence="1">The sequence shown here is derived from an EMBL/GenBank/DDBJ whole genome shotgun (WGS) entry which is preliminary data.</text>
</comment>
<protein>
    <submittedName>
        <fullName evidence="1">SusD/RagB family nutrient-binding outer membrane lipoprotein</fullName>
    </submittedName>
</protein>
<reference evidence="1 2" key="1">
    <citation type="submission" date="2019-04" db="EMBL/GenBank/DDBJ databases">
        <title>Pedobacter sp. RP-1-16 sp. nov., isolated from Arctic soil.</title>
        <authorList>
            <person name="Dahal R.H."/>
            <person name="Kim D.-U."/>
        </authorList>
    </citation>
    <scope>NUCLEOTIDE SEQUENCE [LARGE SCALE GENOMIC DNA]</scope>
    <source>
        <strain evidence="1 2">RP-1-16</strain>
    </source>
</reference>
<keyword evidence="1" id="KW-0449">Lipoprotein</keyword>
<accession>A0A4V5PDR0</accession>
<dbReference type="InterPro" id="IPR011990">
    <property type="entry name" value="TPR-like_helical_dom_sf"/>
</dbReference>
<dbReference type="Pfam" id="PF12771">
    <property type="entry name" value="SusD-like_2"/>
    <property type="match status" value="2"/>
</dbReference>
<sequence>MKLLSINRITRTGLILLIGTMGLITSCKKGYFYEGINDDPSELKNPVPSSLLPGIIQSTGYVWGGDASRFVSLFMQQTTGAANQSVSASRYAVSPDDVDNMWTAGLYGGGIMNNTYAMINSANSLKQGHYAAVGKVMMANNLGLTTDLWGDVPYSEAFKGLAVLQPKYDTQQQIYAAIDQLLSEAIASLGATDGSQFQPGADDLLFKGDLAKWLRFAHSLRAKFYLHQGKIDRSNYDKALLEIPNGFLPGETASILYAGTSLPTQGPWFQFNDQRGDISFTGYIYDSMGAASDPRLDVYSDGAEGLGPLYGSANSPVVLMSYDELRFIEAECHFQKAAQNRGASAAAYNAAVTANLLRTIDDASYAATVAKTAGNITLADIMSQKYVALFLNPEVWADWRRTGVPALVAPAGSALGGALPRSLLYPSGEQRNNSNSPKNTSMLKRVWWDVP</sequence>
<dbReference type="PROSITE" id="PS51257">
    <property type="entry name" value="PROKAR_LIPOPROTEIN"/>
    <property type="match status" value="1"/>
</dbReference>
<dbReference type="InterPro" id="IPR041662">
    <property type="entry name" value="SusD-like_2"/>
</dbReference>